<proteinExistence type="predicted"/>
<evidence type="ECO:0000313" key="4">
    <source>
        <dbReference type="Proteomes" id="UP000608024"/>
    </source>
</evidence>
<dbReference type="Proteomes" id="UP000608024">
    <property type="component" value="Unassembled WGS sequence"/>
</dbReference>
<keyword evidence="2" id="KW-0812">Transmembrane</keyword>
<feature type="transmembrane region" description="Helical" evidence="2">
    <location>
        <begin position="6"/>
        <end position="29"/>
    </location>
</feature>
<evidence type="ECO:0000256" key="2">
    <source>
        <dbReference type="SAM" id="Phobius"/>
    </source>
</evidence>
<keyword evidence="2" id="KW-0472">Membrane</keyword>
<sequence>MTEDVRLIALGPGAAAVGAAPALYVRAYLARHRLGRKRAFLGLPEHAESLLVVDRGAAVGARLRVGVDAYAGQQRVHVRGHAPVQGRGLTAGQEARPVFLFCGQRAITNQAATRWPATTSASPASTATPPSCCS</sequence>
<keyword evidence="2" id="KW-1133">Transmembrane helix</keyword>
<dbReference type="EMBL" id="BNBT01000015">
    <property type="protein sequence ID" value="GHE47028.1"/>
    <property type="molecule type" value="Genomic_DNA"/>
</dbReference>
<organism evidence="3 4">
    <name type="scientific">Streptomyces longispororuber</name>
    <dbReference type="NCBI Taxonomy" id="68230"/>
    <lineage>
        <taxon>Bacteria</taxon>
        <taxon>Bacillati</taxon>
        <taxon>Actinomycetota</taxon>
        <taxon>Actinomycetes</taxon>
        <taxon>Kitasatosporales</taxon>
        <taxon>Streptomycetaceae</taxon>
        <taxon>Streptomyces</taxon>
    </lineage>
</organism>
<evidence type="ECO:0000313" key="3">
    <source>
        <dbReference type="EMBL" id="GHE47028.1"/>
    </source>
</evidence>
<reference evidence="3" key="1">
    <citation type="journal article" date="2014" name="Int. J. Syst. Evol. Microbiol.">
        <title>Complete genome sequence of Corynebacterium casei LMG S-19264T (=DSM 44701T), isolated from a smear-ripened cheese.</title>
        <authorList>
            <consortium name="US DOE Joint Genome Institute (JGI-PGF)"/>
            <person name="Walter F."/>
            <person name="Albersmeier A."/>
            <person name="Kalinowski J."/>
            <person name="Ruckert C."/>
        </authorList>
    </citation>
    <scope>NUCLEOTIDE SEQUENCE</scope>
    <source>
        <strain evidence="3">JCM 4784</strain>
    </source>
</reference>
<accession>A0A918ZDI7</accession>
<protein>
    <submittedName>
        <fullName evidence="3">Uncharacterized protein</fullName>
    </submittedName>
</protein>
<evidence type="ECO:0000256" key="1">
    <source>
        <dbReference type="SAM" id="MobiDB-lite"/>
    </source>
</evidence>
<gene>
    <name evidence="3" type="ORF">GCM10018785_15850</name>
</gene>
<comment type="caution">
    <text evidence="3">The sequence shown here is derived from an EMBL/GenBank/DDBJ whole genome shotgun (WGS) entry which is preliminary data.</text>
</comment>
<reference evidence="3" key="2">
    <citation type="submission" date="2020-09" db="EMBL/GenBank/DDBJ databases">
        <authorList>
            <person name="Sun Q."/>
            <person name="Ohkuma M."/>
        </authorList>
    </citation>
    <scope>NUCLEOTIDE SEQUENCE</scope>
    <source>
        <strain evidence="3">JCM 4784</strain>
    </source>
</reference>
<dbReference type="AlphaFoldDB" id="A0A918ZDI7"/>
<keyword evidence="4" id="KW-1185">Reference proteome</keyword>
<feature type="region of interest" description="Disordered" evidence="1">
    <location>
        <begin position="113"/>
        <end position="134"/>
    </location>
</feature>
<feature type="compositionally biased region" description="Low complexity" evidence="1">
    <location>
        <begin position="116"/>
        <end position="134"/>
    </location>
</feature>
<name>A0A918ZDI7_9ACTN</name>